<evidence type="ECO:0000313" key="3">
    <source>
        <dbReference type="EMBL" id="TCV02552.1"/>
    </source>
</evidence>
<keyword evidence="4" id="KW-1185">Reference proteome</keyword>
<dbReference type="PANTHER" id="PTHR42928:SF5">
    <property type="entry name" value="BLR1237 PROTEIN"/>
    <property type="match status" value="1"/>
</dbReference>
<dbReference type="Pfam" id="PF03401">
    <property type="entry name" value="TctC"/>
    <property type="match status" value="1"/>
</dbReference>
<dbReference type="SUPFAM" id="SSF53850">
    <property type="entry name" value="Periplasmic binding protein-like II"/>
    <property type="match status" value="1"/>
</dbReference>
<gene>
    <name evidence="3" type="ORF">EV686_1016</name>
</gene>
<comment type="similarity">
    <text evidence="1">Belongs to the UPF0065 (bug) family.</text>
</comment>
<dbReference type="InterPro" id="IPR005064">
    <property type="entry name" value="BUG"/>
</dbReference>
<evidence type="ECO:0000313" key="4">
    <source>
        <dbReference type="Proteomes" id="UP000294692"/>
    </source>
</evidence>
<dbReference type="PIRSF" id="PIRSF017082">
    <property type="entry name" value="YflP"/>
    <property type="match status" value="1"/>
</dbReference>
<dbReference type="Gene3D" id="3.40.190.10">
    <property type="entry name" value="Periplasmic binding protein-like II"/>
    <property type="match status" value="1"/>
</dbReference>
<reference evidence="3 4" key="1">
    <citation type="submission" date="2019-03" db="EMBL/GenBank/DDBJ databases">
        <title>Genomic Encyclopedia of Type Strains, Phase IV (KMG-IV): sequencing the most valuable type-strain genomes for metagenomic binning, comparative biology and taxonomic classification.</title>
        <authorList>
            <person name="Goeker M."/>
        </authorList>
    </citation>
    <scope>NUCLEOTIDE SEQUENCE [LARGE SCALE GENOMIC DNA]</scope>
    <source>
        <strain evidence="3 4">DSM 100048</strain>
    </source>
</reference>
<organism evidence="3 4">
    <name type="scientific">Paracandidimonas soli</name>
    <dbReference type="NCBI Taxonomy" id="1917182"/>
    <lineage>
        <taxon>Bacteria</taxon>
        <taxon>Pseudomonadati</taxon>
        <taxon>Pseudomonadota</taxon>
        <taxon>Betaproteobacteria</taxon>
        <taxon>Burkholderiales</taxon>
        <taxon>Alcaligenaceae</taxon>
        <taxon>Paracandidimonas</taxon>
    </lineage>
</organism>
<dbReference type="Proteomes" id="UP000294692">
    <property type="component" value="Unassembled WGS sequence"/>
</dbReference>
<dbReference type="EMBL" id="SMBX01000001">
    <property type="protein sequence ID" value="TCV02552.1"/>
    <property type="molecule type" value="Genomic_DNA"/>
</dbReference>
<evidence type="ECO:0000256" key="1">
    <source>
        <dbReference type="ARBA" id="ARBA00006987"/>
    </source>
</evidence>
<proteinExistence type="inferred from homology"/>
<protein>
    <submittedName>
        <fullName evidence="3">Tripartite-type tricarboxylate transporter receptor subunit TctC</fullName>
    </submittedName>
</protein>
<dbReference type="RefSeq" id="WP_132472209.1">
    <property type="nucleotide sequence ID" value="NZ_JBHRVM010000001.1"/>
</dbReference>
<dbReference type="CDD" id="cd07012">
    <property type="entry name" value="PBP2_Bug_TTT"/>
    <property type="match status" value="1"/>
</dbReference>
<dbReference type="InterPro" id="IPR042100">
    <property type="entry name" value="Bug_dom1"/>
</dbReference>
<dbReference type="Gene3D" id="3.40.190.150">
    <property type="entry name" value="Bordetella uptake gene, domain 1"/>
    <property type="match status" value="1"/>
</dbReference>
<sequence length="333" mass="34790">MIHMKSLRHGLAGLSASVIACATLGVGVSTTAAASGWPAGQPINIVVPFSPGGFTDLIARRFAHDLGAALNANVVVQNKPGASGQIGTAFVSREKPDGYTLLVTATQHVIYPGLQPNLPYDPRKDFSNIAILAYAPNVLLVPAKSPVSNAKEYTAHANEKGGLAFGSSSVGGSAHMSGELYKMVSGANLQHVPYKGASNAMTDLIGSQIPSAFLDATSAAAFIRSGEVKALAVTSKERLPSLPDVPTVAESGYPSYESQAWIGLFGPADLPGEIVARLSQVAIQSSNTDANVKWLTENNATPSRLTPDQVSQFVLAELDKWKEVIAKAKVTVQ</sequence>
<dbReference type="OrthoDB" id="8678477at2"/>
<accession>A0A4R3VFK8</accession>
<keyword evidence="2" id="KW-0732">Signal</keyword>
<evidence type="ECO:0000256" key="2">
    <source>
        <dbReference type="SAM" id="SignalP"/>
    </source>
</evidence>
<comment type="caution">
    <text evidence="3">The sequence shown here is derived from an EMBL/GenBank/DDBJ whole genome shotgun (WGS) entry which is preliminary data.</text>
</comment>
<feature type="signal peptide" evidence="2">
    <location>
        <begin position="1"/>
        <end position="22"/>
    </location>
</feature>
<dbReference type="AlphaFoldDB" id="A0A4R3VFK8"/>
<dbReference type="PANTHER" id="PTHR42928">
    <property type="entry name" value="TRICARBOXYLATE-BINDING PROTEIN"/>
    <property type="match status" value="1"/>
</dbReference>
<dbReference type="PROSITE" id="PS51257">
    <property type="entry name" value="PROKAR_LIPOPROTEIN"/>
    <property type="match status" value="1"/>
</dbReference>
<keyword evidence="3" id="KW-0675">Receptor</keyword>
<feature type="chain" id="PRO_5020975156" evidence="2">
    <location>
        <begin position="23"/>
        <end position="333"/>
    </location>
</feature>
<name>A0A4R3VFK8_9BURK</name>